<name>A0A9X7VWR4_9BACL</name>
<evidence type="ECO:0000256" key="2">
    <source>
        <dbReference type="ARBA" id="ARBA00012438"/>
    </source>
</evidence>
<dbReference type="InterPro" id="IPR050482">
    <property type="entry name" value="Sensor_HK_TwoCompSys"/>
</dbReference>
<evidence type="ECO:0000259" key="9">
    <source>
        <dbReference type="PROSITE" id="PS50112"/>
    </source>
</evidence>
<dbReference type="GO" id="GO:0000155">
    <property type="term" value="F:phosphorelay sensor kinase activity"/>
    <property type="evidence" value="ECO:0007669"/>
    <property type="project" value="InterPro"/>
</dbReference>
<dbReference type="InterPro" id="IPR000014">
    <property type="entry name" value="PAS"/>
</dbReference>
<dbReference type="InterPro" id="IPR036890">
    <property type="entry name" value="HATPase_C_sf"/>
</dbReference>
<dbReference type="SUPFAM" id="SSF55874">
    <property type="entry name" value="ATPase domain of HSP90 chaperone/DNA topoisomerase II/histidine kinase"/>
    <property type="match status" value="1"/>
</dbReference>
<sequence>MQSQREGTLKSTASPPFHDISVLTSVLDNAVDGLVLLDSERNIVYMNKTADTLLGQHGVGLHCGSLLHCHDADRPSLRFQGCYGQCVLASRQPITNVEMNIIGPHGRVIPVEVTYSYIPLVDSEPYLLMSLRDVTDKKLAERERRQKEELRYTLQERERLARDLHDGVVQDIAFVNMQVKLLLEELDHGHGVTAEQLTRISEVLDNGYSELRTAIRDLSFGISGNLGHHLKQNMLEFRSRTNIDAELDCDLLPTDLDASLVHQITKIVQEALTNIGKHAQATKANVSVKLIQPTQALVVDVVDNGVGFVVSDKRKAGHYGMKTMFERCELLGGTMKLESNPNHGTHVHFEIPIG</sequence>
<dbReference type="GO" id="GO:0016020">
    <property type="term" value="C:membrane"/>
    <property type="evidence" value="ECO:0007669"/>
    <property type="project" value="InterPro"/>
</dbReference>
<dbReference type="Pfam" id="PF07730">
    <property type="entry name" value="HisKA_3"/>
    <property type="match status" value="1"/>
</dbReference>
<keyword evidence="7" id="KW-0067">ATP-binding</keyword>
<dbReference type="CDD" id="cd00130">
    <property type="entry name" value="PAS"/>
    <property type="match status" value="1"/>
</dbReference>
<dbReference type="Gene3D" id="3.30.565.10">
    <property type="entry name" value="Histidine kinase-like ATPase, C-terminal domain"/>
    <property type="match status" value="1"/>
</dbReference>
<dbReference type="GO" id="GO:0006355">
    <property type="term" value="P:regulation of DNA-templated transcription"/>
    <property type="evidence" value="ECO:0007669"/>
    <property type="project" value="InterPro"/>
</dbReference>
<dbReference type="SUPFAM" id="SSF55785">
    <property type="entry name" value="PYP-like sensor domain (PAS domain)"/>
    <property type="match status" value="1"/>
</dbReference>
<evidence type="ECO:0000256" key="5">
    <source>
        <dbReference type="ARBA" id="ARBA00022741"/>
    </source>
</evidence>
<evidence type="ECO:0000256" key="1">
    <source>
        <dbReference type="ARBA" id="ARBA00000085"/>
    </source>
</evidence>
<keyword evidence="6" id="KW-0418">Kinase</keyword>
<accession>A0A9X7VWR4</accession>
<dbReference type="CDD" id="cd16917">
    <property type="entry name" value="HATPase_UhpB-NarQ-NarX-like"/>
    <property type="match status" value="1"/>
</dbReference>
<dbReference type="Gene3D" id="1.20.5.1930">
    <property type="match status" value="1"/>
</dbReference>
<dbReference type="NCBIfam" id="TIGR00229">
    <property type="entry name" value="sensory_box"/>
    <property type="match status" value="1"/>
</dbReference>
<dbReference type="PROSITE" id="PS50112">
    <property type="entry name" value="PAS"/>
    <property type="match status" value="1"/>
</dbReference>
<protein>
    <recommendedName>
        <fullName evidence="2">histidine kinase</fullName>
        <ecNumber evidence="2">2.7.13.3</ecNumber>
    </recommendedName>
</protein>
<evidence type="ECO:0000256" key="7">
    <source>
        <dbReference type="ARBA" id="ARBA00022840"/>
    </source>
</evidence>
<evidence type="ECO:0000256" key="6">
    <source>
        <dbReference type="ARBA" id="ARBA00022777"/>
    </source>
</evidence>
<evidence type="ECO:0000313" key="10">
    <source>
        <dbReference type="EMBL" id="QSO46267.1"/>
    </source>
</evidence>
<dbReference type="Proteomes" id="UP000663505">
    <property type="component" value="Chromosome"/>
</dbReference>
<evidence type="ECO:0000256" key="8">
    <source>
        <dbReference type="ARBA" id="ARBA00023012"/>
    </source>
</evidence>
<dbReference type="Gene3D" id="3.30.450.20">
    <property type="entry name" value="PAS domain"/>
    <property type="match status" value="1"/>
</dbReference>
<dbReference type="RefSeq" id="WP_206655636.1">
    <property type="nucleotide sequence ID" value="NZ_CP071182.1"/>
</dbReference>
<dbReference type="InterPro" id="IPR035965">
    <property type="entry name" value="PAS-like_dom_sf"/>
</dbReference>
<gene>
    <name evidence="10" type="ORF">JZ786_17420</name>
</gene>
<evidence type="ECO:0000256" key="4">
    <source>
        <dbReference type="ARBA" id="ARBA00022679"/>
    </source>
</evidence>
<evidence type="ECO:0000313" key="11">
    <source>
        <dbReference type="Proteomes" id="UP000663505"/>
    </source>
</evidence>
<feature type="domain" description="PAS" evidence="9">
    <location>
        <begin position="19"/>
        <end position="55"/>
    </location>
</feature>
<keyword evidence="4" id="KW-0808">Transferase</keyword>
<keyword evidence="3" id="KW-0597">Phosphoprotein</keyword>
<keyword evidence="11" id="KW-1185">Reference proteome</keyword>
<dbReference type="InterPro" id="IPR003594">
    <property type="entry name" value="HATPase_dom"/>
</dbReference>
<comment type="catalytic activity">
    <reaction evidence="1">
        <text>ATP + protein L-histidine = ADP + protein N-phospho-L-histidine.</text>
        <dbReference type="EC" id="2.7.13.3"/>
    </reaction>
</comment>
<keyword evidence="5" id="KW-0547">Nucleotide-binding</keyword>
<dbReference type="EMBL" id="CP071182">
    <property type="protein sequence ID" value="QSO46267.1"/>
    <property type="molecule type" value="Genomic_DNA"/>
</dbReference>
<dbReference type="SMART" id="SM00387">
    <property type="entry name" value="HATPase_c"/>
    <property type="match status" value="1"/>
</dbReference>
<evidence type="ECO:0000256" key="3">
    <source>
        <dbReference type="ARBA" id="ARBA00022553"/>
    </source>
</evidence>
<dbReference type="PANTHER" id="PTHR24421">
    <property type="entry name" value="NITRATE/NITRITE SENSOR PROTEIN NARX-RELATED"/>
    <property type="match status" value="1"/>
</dbReference>
<dbReference type="Pfam" id="PF00989">
    <property type="entry name" value="PAS"/>
    <property type="match status" value="1"/>
</dbReference>
<dbReference type="InterPro" id="IPR013767">
    <property type="entry name" value="PAS_fold"/>
</dbReference>
<organism evidence="10 11">
    <name type="scientific">Alicyclobacillus mengziensis</name>
    <dbReference type="NCBI Taxonomy" id="2931921"/>
    <lineage>
        <taxon>Bacteria</taxon>
        <taxon>Bacillati</taxon>
        <taxon>Bacillota</taxon>
        <taxon>Bacilli</taxon>
        <taxon>Bacillales</taxon>
        <taxon>Alicyclobacillaceae</taxon>
        <taxon>Alicyclobacillus</taxon>
    </lineage>
</organism>
<dbReference type="PANTHER" id="PTHR24421:SF10">
    <property type="entry name" value="NITRATE_NITRITE SENSOR PROTEIN NARQ"/>
    <property type="match status" value="1"/>
</dbReference>
<proteinExistence type="predicted"/>
<dbReference type="AlphaFoldDB" id="A0A9X7VWR4"/>
<dbReference type="KEGG" id="afx:JZ786_17420"/>
<dbReference type="InterPro" id="IPR011712">
    <property type="entry name" value="Sig_transdc_His_kin_sub3_dim/P"/>
</dbReference>
<dbReference type="EC" id="2.7.13.3" evidence="2"/>
<reference evidence="10 11" key="1">
    <citation type="submission" date="2021-02" db="EMBL/GenBank/DDBJ databases">
        <title>Alicyclobacillus curvatus sp. nov. and Alicyclobacillus mengziensis sp. nov., two acidophilic bacteria isolated from acid mine drainage.</title>
        <authorList>
            <person name="Huang Y."/>
        </authorList>
    </citation>
    <scope>NUCLEOTIDE SEQUENCE [LARGE SCALE GENOMIC DNA]</scope>
    <source>
        <strain evidence="10 11">S30H14</strain>
    </source>
</reference>
<dbReference type="GO" id="GO:0046983">
    <property type="term" value="F:protein dimerization activity"/>
    <property type="evidence" value="ECO:0007669"/>
    <property type="project" value="InterPro"/>
</dbReference>
<keyword evidence="8" id="KW-0902">Two-component regulatory system</keyword>
<dbReference type="GO" id="GO:0005524">
    <property type="term" value="F:ATP binding"/>
    <property type="evidence" value="ECO:0007669"/>
    <property type="project" value="UniProtKB-KW"/>
</dbReference>
<dbReference type="Pfam" id="PF02518">
    <property type="entry name" value="HATPase_c"/>
    <property type="match status" value="1"/>
</dbReference>